<keyword evidence="3" id="KW-1185">Reference proteome</keyword>
<dbReference type="Pfam" id="PF03372">
    <property type="entry name" value="Exo_endo_phos"/>
    <property type="match status" value="1"/>
</dbReference>
<evidence type="ECO:0000313" key="3">
    <source>
        <dbReference type="Proteomes" id="UP000813463"/>
    </source>
</evidence>
<dbReference type="InterPro" id="IPR044730">
    <property type="entry name" value="RNase_H-like_dom_plant"/>
</dbReference>
<dbReference type="GeneID" id="110799052"/>
<reference evidence="4" key="2">
    <citation type="submission" date="2025-08" db="UniProtKB">
        <authorList>
            <consortium name="RefSeq"/>
        </authorList>
    </citation>
    <scope>IDENTIFICATION</scope>
    <source>
        <tissue evidence="4">Leaf</tissue>
    </source>
</reference>
<keyword evidence="1" id="KW-0812">Transmembrane</keyword>
<dbReference type="CDD" id="cd01650">
    <property type="entry name" value="RT_nLTR_like"/>
    <property type="match status" value="1"/>
</dbReference>
<sequence length="1360" mass="153636">MKILSWNCHGLGNPSTVSALRDWCWRERPNIVFLMETMIDARRLERIRNMCGFVNGVCLSSVGLSGGMGFWWRDINVVTGTFSTHHFLADILDHNNLPVWRAVGIYGWPESENKHLTWSLMESIRGASPLPCVMFGDFNEILSMAEKDGGATRSERVMDAFRGAIDSCGFRDLGFRGSIFTRKRGNTPGSCVRERLDRFLADSDWCSLFPDYNVRNFPMYCSDHAPILLSTINYYERGRVKRAFKFEAMWLSSSECGERVATTWAGSAGENAVNRIARCAEALSSWAATTFGCIKKKIKVAEEKLRVAQSRSPDADMLQQCNELAAELDMLHQQEESYWHARARENDLRDGDKNTSYFHHKASHRRHVNSIPGLLDEDGVWHSSREEMEDMVEVFFKSLFGSENPSEFEQAMAGTDLVVTEAMKVELDMEPSDEEIKVALFQMHPNKAPGPDGMHALFFQKFWHIVGVDIISFVKQWWRGQMDLSDVNKTCVVLIPKCENPKRISEFRPISCCNVLYKIISKTLANKLKPFLGKIVSVNQSAFVPRRLITDNALVAFEIFHAMKRKGEGKDGSVALKLDMKKAYDRVEWIFLEKVMYKMGFSDNWVRRILECLSSASFAFKVNGRISGAVTPSRGLRQGDPISPYLFLIVADAFSTLIAKAAREKLIHGAKICNGAPRVSHLFFADDSLLFVKESVRECSVIADIISKYERASGQSVNLDKTDVVFSKCVDVNRRDEIVTTLGVKEVAKHEKYLGLPTIIGRSKKAIFAALKERIWKKLQGWKEKLLSKPGKEVLIKAVAQVIPTYMMSIFRIPDGLIEEIHSIIARFWWGSNGTTRKMHWHSWESLCKPKAMGGLGFRDLKIFNQALLAKQVWQLHHEPSSFVHSILKAKYFKHTGVLEARRGHDPSYSWRSLWGAKSLLLDGMMWRVGSGTYINVWEGGWLPNSQVPPKPRVGSIVNQDLMVSECIDHISREWRSEVIRDAFTEEDCKQIMQIPLSIFHSTDSMYWSLTKDGIYSVKTGYWLGVLGRNQAASCDNAALWKLVWNIGGPPKLSHFIWQACKGSMAVKEVLCRRHIAQDELCVCCGIEVESVTHVLFECDSAKMVWENSEFGDVVAAAPRGKFEDRLQWWASKVSMDEVRSIMAIAWAVWFLRNKYVHDNERGNPGIVTAGFLRLVSDYRLYARKVFTPPTGMGNTLSATNWIPPPIGLVKINVDANVIDGVRVGLGGVIRNHEGKLLVGGTKRVDAAWGVEMDEAAAVRYGLQLARRLGYNMVWLESDALCVVNAVDSNQEGMSPLFTLLDDIRKLAKCFSTFVISHVKMAGNTVAHLVARWDTKDSNELVCMNSFPQSITTLAELDLQ</sequence>
<reference evidence="3" key="1">
    <citation type="journal article" date="2021" name="Nat. Commun.">
        <title>Genomic analyses provide insights into spinach domestication and the genetic basis of agronomic traits.</title>
        <authorList>
            <person name="Cai X."/>
            <person name="Sun X."/>
            <person name="Xu C."/>
            <person name="Sun H."/>
            <person name="Wang X."/>
            <person name="Ge C."/>
            <person name="Zhang Z."/>
            <person name="Wang Q."/>
            <person name="Fei Z."/>
            <person name="Jiao C."/>
            <person name="Wang Q."/>
        </authorList>
    </citation>
    <scope>NUCLEOTIDE SEQUENCE [LARGE SCALE GENOMIC DNA]</scope>
    <source>
        <strain evidence="3">cv. Varoflay</strain>
    </source>
</reference>
<dbReference type="Gene3D" id="3.60.10.10">
    <property type="entry name" value="Endonuclease/exonuclease/phosphatase"/>
    <property type="match status" value="1"/>
</dbReference>
<dbReference type="Pfam" id="PF00078">
    <property type="entry name" value="RVT_1"/>
    <property type="match status" value="1"/>
</dbReference>
<dbReference type="InterPro" id="IPR002156">
    <property type="entry name" value="RNaseH_domain"/>
</dbReference>
<evidence type="ECO:0000256" key="1">
    <source>
        <dbReference type="SAM" id="Phobius"/>
    </source>
</evidence>
<dbReference type="GO" id="GO:0003676">
    <property type="term" value="F:nucleic acid binding"/>
    <property type="evidence" value="ECO:0007669"/>
    <property type="project" value="InterPro"/>
</dbReference>
<evidence type="ECO:0000259" key="2">
    <source>
        <dbReference type="PROSITE" id="PS50878"/>
    </source>
</evidence>
<organism evidence="3 4">
    <name type="scientific">Spinacia oleracea</name>
    <name type="common">Spinach</name>
    <dbReference type="NCBI Taxonomy" id="3562"/>
    <lineage>
        <taxon>Eukaryota</taxon>
        <taxon>Viridiplantae</taxon>
        <taxon>Streptophyta</taxon>
        <taxon>Embryophyta</taxon>
        <taxon>Tracheophyta</taxon>
        <taxon>Spermatophyta</taxon>
        <taxon>Magnoliopsida</taxon>
        <taxon>eudicotyledons</taxon>
        <taxon>Gunneridae</taxon>
        <taxon>Pentapetalae</taxon>
        <taxon>Caryophyllales</taxon>
        <taxon>Chenopodiaceae</taxon>
        <taxon>Chenopodioideae</taxon>
        <taxon>Anserineae</taxon>
        <taxon>Spinacia</taxon>
    </lineage>
</organism>
<dbReference type="KEGG" id="soe:110799052"/>
<dbReference type="InterPro" id="IPR036691">
    <property type="entry name" value="Endo/exonu/phosph_ase_sf"/>
</dbReference>
<feature type="transmembrane region" description="Helical" evidence="1">
    <location>
        <begin position="52"/>
        <end position="72"/>
    </location>
</feature>
<keyword evidence="1" id="KW-1133">Transmembrane helix</keyword>
<dbReference type="Pfam" id="PF13966">
    <property type="entry name" value="zf-RVT"/>
    <property type="match status" value="1"/>
</dbReference>
<dbReference type="InterPro" id="IPR012337">
    <property type="entry name" value="RNaseH-like_sf"/>
</dbReference>
<name>A0A9R0K663_SPIOL</name>
<dbReference type="InterPro" id="IPR036397">
    <property type="entry name" value="RNaseH_sf"/>
</dbReference>
<dbReference type="Pfam" id="PF13456">
    <property type="entry name" value="RVT_3"/>
    <property type="match status" value="1"/>
</dbReference>
<proteinExistence type="predicted"/>
<dbReference type="PANTHER" id="PTHR33116:SF86">
    <property type="entry name" value="REVERSE TRANSCRIPTASE DOMAIN-CONTAINING PROTEIN"/>
    <property type="match status" value="1"/>
</dbReference>
<dbReference type="Proteomes" id="UP000813463">
    <property type="component" value="Chromosome 3"/>
</dbReference>
<dbReference type="SUPFAM" id="SSF56219">
    <property type="entry name" value="DNase I-like"/>
    <property type="match status" value="1"/>
</dbReference>
<dbReference type="SUPFAM" id="SSF53098">
    <property type="entry name" value="Ribonuclease H-like"/>
    <property type="match status" value="1"/>
</dbReference>
<dbReference type="InterPro" id="IPR000477">
    <property type="entry name" value="RT_dom"/>
</dbReference>
<dbReference type="PANTHER" id="PTHR33116">
    <property type="entry name" value="REVERSE TRANSCRIPTASE ZINC-BINDING DOMAIN-CONTAINING PROTEIN-RELATED-RELATED"/>
    <property type="match status" value="1"/>
</dbReference>
<dbReference type="GO" id="GO:0004523">
    <property type="term" value="F:RNA-DNA hybrid ribonuclease activity"/>
    <property type="evidence" value="ECO:0007669"/>
    <property type="project" value="InterPro"/>
</dbReference>
<dbReference type="InterPro" id="IPR026960">
    <property type="entry name" value="RVT-Znf"/>
</dbReference>
<dbReference type="InterPro" id="IPR005135">
    <property type="entry name" value="Endo/exonuclease/phosphatase"/>
</dbReference>
<feature type="domain" description="Reverse transcriptase" evidence="2">
    <location>
        <begin position="476"/>
        <end position="758"/>
    </location>
</feature>
<dbReference type="InterPro" id="IPR043502">
    <property type="entry name" value="DNA/RNA_pol_sf"/>
</dbReference>
<dbReference type="SUPFAM" id="SSF56672">
    <property type="entry name" value="DNA/RNA polymerases"/>
    <property type="match status" value="1"/>
</dbReference>
<dbReference type="Gene3D" id="3.30.420.10">
    <property type="entry name" value="Ribonuclease H-like superfamily/Ribonuclease H"/>
    <property type="match status" value="1"/>
</dbReference>
<evidence type="ECO:0000313" key="4">
    <source>
        <dbReference type="RefSeq" id="XP_021859944.2"/>
    </source>
</evidence>
<dbReference type="CDD" id="cd06222">
    <property type="entry name" value="RNase_H_like"/>
    <property type="match status" value="1"/>
</dbReference>
<gene>
    <name evidence="4" type="primary">LOC110799052</name>
</gene>
<keyword evidence="1" id="KW-0472">Membrane</keyword>
<accession>A0A9R0K663</accession>
<dbReference type="RefSeq" id="XP_021859944.2">
    <property type="nucleotide sequence ID" value="XM_022004252.2"/>
</dbReference>
<dbReference type="PROSITE" id="PS50878">
    <property type="entry name" value="RT_POL"/>
    <property type="match status" value="1"/>
</dbReference>
<protein>
    <recommendedName>
        <fullName evidence="2">Reverse transcriptase domain-containing protein</fullName>
    </recommendedName>
</protein>